<comment type="subcellular location">
    <subcellularLocation>
        <location evidence="1">Nucleus</location>
    </subcellularLocation>
</comment>
<dbReference type="GO" id="GO:0005634">
    <property type="term" value="C:nucleus"/>
    <property type="evidence" value="ECO:0007669"/>
    <property type="project" value="UniProtKB-SubCell"/>
</dbReference>
<gene>
    <name evidence="3" type="ORF">BEMITA_LOCUS2787</name>
</gene>
<evidence type="ECO:0000256" key="1">
    <source>
        <dbReference type="ARBA" id="ARBA00004123"/>
    </source>
</evidence>
<proteinExistence type="predicted"/>
<dbReference type="InterPro" id="IPR007889">
    <property type="entry name" value="HTH_Psq"/>
</dbReference>
<dbReference type="EMBL" id="OU963871">
    <property type="protein sequence ID" value="CAH0762677.1"/>
    <property type="molecule type" value="Genomic_DNA"/>
</dbReference>
<evidence type="ECO:0000259" key="2">
    <source>
        <dbReference type="Pfam" id="PF05225"/>
    </source>
</evidence>
<feature type="domain" description="HTH psq-type" evidence="2">
    <location>
        <begin position="26"/>
        <end position="59"/>
    </location>
</feature>
<dbReference type="AlphaFoldDB" id="A0A9P0G2Q3"/>
<keyword evidence="4" id="KW-1185">Reference proteome</keyword>
<dbReference type="Proteomes" id="UP001152759">
    <property type="component" value="Chromosome 10"/>
</dbReference>
<dbReference type="InterPro" id="IPR009057">
    <property type="entry name" value="Homeodomain-like_sf"/>
</dbReference>
<sequence length="91" mass="10597">MPRKYKRTYTNFRNGKSHKPYGSYSKENLNIAVELVRKGLMSIPGAAHKYRIPQSTIGRLARKPKIYENAGRPCIFTEDEEKIFLNHLDDK</sequence>
<dbReference type="SUPFAM" id="SSF46689">
    <property type="entry name" value="Homeodomain-like"/>
    <property type="match status" value="1"/>
</dbReference>
<dbReference type="Pfam" id="PF05225">
    <property type="entry name" value="HTH_psq"/>
    <property type="match status" value="1"/>
</dbReference>
<name>A0A9P0G2Q3_BEMTA</name>
<evidence type="ECO:0000313" key="4">
    <source>
        <dbReference type="Proteomes" id="UP001152759"/>
    </source>
</evidence>
<dbReference type="Gene3D" id="1.10.10.60">
    <property type="entry name" value="Homeodomain-like"/>
    <property type="match status" value="1"/>
</dbReference>
<protein>
    <recommendedName>
        <fullName evidence="2">HTH psq-type domain-containing protein</fullName>
    </recommendedName>
</protein>
<dbReference type="GO" id="GO:0003677">
    <property type="term" value="F:DNA binding"/>
    <property type="evidence" value="ECO:0007669"/>
    <property type="project" value="InterPro"/>
</dbReference>
<organism evidence="3 4">
    <name type="scientific">Bemisia tabaci</name>
    <name type="common">Sweetpotato whitefly</name>
    <name type="synonym">Aleurodes tabaci</name>
    <dbReference type="NCBI Taxonomy" id="7038"/>
    <lineage>
        <taxon>Eukaryota</taxon>
        <taxon>Metazoa</taxon>
        <taxon>Ecdysozoa</taxon>
        <taxon>Arthropoda</taxon>
        <taxon>Hexapoda</taxon>
        <taxon>Insecta</taxon>
        <taxon>Pterygota</taxon>
        <taxon>Neoptera</taxon>
        <taxon>Paraneoptera</taxon>
        <taxon>Hemiptera</taxon>
        <taxon>Sternorrhyncha</taxon>
        <taxon>Aleyrodoidea</taxon>
        <taxon>Aleyrodidae</taxon>
        <taxon>Aleyrodinae</taxon>
        <taxon>Bemisia</taxon>
    </lineage>
</organism>
<reference evidence="3" key="1">
    <citation type="submission" date="2021-12" db="EMBL/GenBank/DDBJ databases">
        <authorList>
            <person name="King R."/>
        </authorList>
    </citation>
    <scope>NUCLEOTIDE SEQUENCE</scope>
</reference>
<accession>A0A9P0G2Q3</accession>
<evidence type="ECO:0000313" key="3">
    <source>
        <dbReference type="EMBL" id="CAH0762677.1"/>
    </source>
</evidence>